<evidence type="ECO:0000259" key="11">
    <source>
        <dbReference type="Pfam" id="PF01331"/>
    </source>
</evidence>
<evidence type="ECO:0000256" key="1">
    <source>
        <dbReference type="ARBA" id="ARBA00004123"/>
    </source>
</evidence>
<dbReference type="GO" id="GO:0005634">
    <property type="term" value="C:nucleus"/>
    <property type="evidence" value="ECO:0007669"/>
    <property type="project" value="UniProtKB-SubCell"/>
</dbReference>
<gene>
    <name evidence="13" type="primary">ceg1</name>
    <name evidence="13" type="ORF">EHP00_242</name>
</gene>
<dbReference type="Pfam" id="PF03919">
    <property type="entry name" value="mRNA_cap_C"/>
    <property type="match status" value="1"/>
</dbReference>
<evidence type="ECO:0000256" key="8">
    <source>
        <dbReference type="ARBA" id="ARBA00023134"/>
    </source>
</evidence>
<dbReference type="STRING" id="646526.A0A1W0E6N7"/>
<name>A0A1W0E6N7_9MICR</name>
<dbReference type="VEuPathDB" id="MicrosporidiaDB:EHP00_242"/>
<dbReference type="OrthoDB" id="200924at2759"/>
<dbReference type="GO" id="GO:0006370">
    <property type="term" value="P:7-methylguanosine mRNA capping"/>
    <property type="evidence" value="ECO:0007669"/>
    <property type="project" value="UniProtKB-KW"/>
</dbReference>
<dbReference type="InterPro" id="IPR012340">
    <property type="entry name" value="NA-bd_OB-fold"/>
</dbReference>
<keyword evidence="9" id="KW-0539">Nucleus</keyword>
<dbReference type="Proteomes" id="UP000192758">
    <property type="component" value="Unassembled WGS sequence"/>
</dbReference>
<comment type="subcellular location">
    <subcellularLocation>
        <location evidence="1">Nucleus</location>
    </subcellularLocation>
</comment>
<dbReference type="Pfam" id="PF01331">
    <property type="entry name" value="mRNA_cap_enzyme"/>
    <property type="match status" value="1"/>
</dbReference>
<dbReference type="InterPro" id="IPR013846">
    <property type="entry name" value="mRNA_cap_enzyme_C"/>
</dbReference>
<dbReference type="PANTHER" id="PTHR10367:SF17">
    <property type="entry name" value="MRNA-CAPPING ENZYME"/>
    <property type="match status" value="1"/>
</dbReference>
<evidence type="ECO:0000313" key="13">
    <source>
        <dbReference type="EMBL" id="OQS54888.1"/>
    </source>
</evidence>
<sequence>MTSKEDNLSLLSFGNYVSNKVDGFLKSLLKNIFKFDKDITNFIGNHPVNLTKHNVNLLFEQDYFVCEKTDGIRAFLLCIKSELFFYDRTNKFVKIEKIAFDSNSIYVFDGEIHYNTRKKHYSYAIFDMIIFSNINFTKYNLNKRLDCANNFVKKMWPVKAKNIESENFVGFTIYLKCFLKAYAFKQILDNLSLLSHKNDGLIFTPINSAYEFYTRSQILKWKPPHLQTIDFIVESSEIPFIYNLLCVFEGRQMEQMYTQEITKKEKISLLSCKTNRKIAEWQTFDAGAKEYEGKICEFFYDEDKIIMGIDGCVEIKGGWELYKIRNDKTEPNNITVVLSQMNSVDSLINETDFLEISKQIKNTMVSRDNISKKNQIT</sequence>
<proteinExistence type="predicted"/>
<dbReference type="SUPFAM" id="SSF50249">
    <property type="entry name" value="Nucleic acid-binding proteins"/>
    <property type="match status" value="1"/>
</dbReference>
<feature type="domain" description="mRNA capping enzyme C-terminal" evidence="12">
    <location>
        <begin position="251"/>
        <end position="352"/>
    </location>
</feature>
<dbReference type="PANTHER" id="PTHR10367">
    <property type="entry name" value="MRNA-CAPPING ENZYME"/>
    <property type="match status" value="1"/>
</dbReference>
<evidence type="ECO:0000256" key="9">
    <source>
        <dbReference type="ARBA" id="ARBA00023242"/>
    </source>
</evidence>
<dbReference type="AlphaFoldDB" id="A0A1W0E6N7"/>
<dbReference type="EC" id="2.7.7.50" evidence="2"/>
<evidence type="ECO:0000256" key="2">
    <source>
        <dbReference type="ARBA" id="ARBA00012475"/>
    </source>
</evidence>
<evidence type="ECO:0000256" key="5">
    <source>
        <dbReference type="ARBA" id="ARBA00022695"/>
    </source>
</evidence>
<evidence type="ECO:0000256" key="6">
    <source>
        <dbReference type="ARBA" id="ARBA00022741"/>
    </source>
</evidence>
<evidence type="ECO:0000259" key="12">
    <source>
        <dbReference type="Pfam" id="PF03919"/>
    </source>
</evidence>
<dbReference type="GO" id="GO:0004484">
    <property type="term" value="F:mRNA guanylyltransferase activity"/>
    <property type="evidence" value="ECO:0007669"/>
    <property type="project" value="UniProtKB-EC"/>
</dbReference>
<evidence type="ECO:0000313" key="14">
    <source>
        <dbReference type="Proteomes" id="UP000192758"/>
    </source>
</evidence>
<protein>
    <recommendedName>
        <fullName evidence="2">mRNA guanylyltransferase</fullName>
        <ecNumber evidence="2">2.7.7.50</ecNumber>
    </recommendedName>
</protein>
<keyword evidence="7" id="KW-0506">mRNA capping</keyword>
<feature type="domain" description="mRNA capping enzyme adenylation" evidence="11">
    <location>
        <begin position="46"/>
        <end position="222"/>
    </location>
</feature>
<keyword evidence="5" id="KW-0548">Nucleotidyltransferase</keyword>
<keyword evidence="6" id="KW-0547">Nucleotide-binding</keyword>
<accession>A0A1W0E6N7</accession>
<comment type="catalytic activity">
    <reaction evidence="10">
        <text>a 5'-end diphospho-ribonucleoside in mRNA + GTP + H(+) = a 5'-end (5'-triphosphoguanosine)-ribonucleoside in mRNA + diphosphate</text>
        <dbReference type="Rhea" id="RHEA:67012"/>
        <dbReference type="Rhea" id="RHEA-COMP:17165"/>
        <dbReference type="Rhea" id="RHEA-COMP:17166"/>
        <dbReference type="ChEBI" id="CHEBI:15378"/>
        <dbReference type="ChEBI" id="CHEBI:33019"/>
        <dbReference type="ChEBI" id="CHEBI:37565"/>
        <dbReference type="ChEBI" id="CHEBI:167616"/>
        <dbReference type="ChEBI" id="CHEBI:167617"/>
        <dbReference type="EC" id="2.7.7.50"/>
    </reaction>
    <physiologicalReaction direction="left-to-right" evidence="10">
        <dbReference type="Rhea" id="RHEA:67013"/>
    </physiologicalReaction>
</comment>
<organism evidence="13 14">
    <name type="scientific">Ecytonucleospora hepatopenaei</name>
    <dbReference type="NCBI Taxonomy" id="646526"/>
    <lineage>
        <taxon>Eukaryota</taxon>
        <taxon>Fungi</taxon>
        <taxon>Fungi incertae sedis</taxon>
        <taxon>Microsporidia</taxon>
        <taxon>Enterocytozoonidae</taxon>
        <taxon>Ecytonucleospora</taxon>
    </lineage>
</organism>
<evidence type="ECO:0000256" key="4">
    <source>
        <dbReference type="ARBA" id="ARBA00022679"/>
    </source>
</evidence>
<keyword evidence="4" id="KW-0808">Transferase</keyword>
<evidence type="ECO:0000256" key="7">
    <source>
        <dbReference type="ARBA" id="ARBA00023042"/>
    </source>
</evidence>
<dbReference type="InterPro" id="IPR051029">
    <property type="entry name" value="mRNA_Capping_Enz/RNA_Phosphat"/>
</dbReference>
<dbReference type="GO" id="GO:0005525">
    <property type="term" value="F:GTP binding"/>
    <property type="evidence" value="ECO:0007669"/>
    <property type="project" value="UniProtKB-KW"/>
</dbReference>
<keyword evidence="8" id="KW-0342">GTP-binding</keyword>
<keyword evidence="14" id="KW-1185">Reference proteome</keyword>
<dbReference type="Gene3D" id="3.30.470.30">
    <property type="entry name" value="DNA ligase/mRNA capping enzyme"/>
    <property type="match status" value="1"/>
</dbReference>
<dbReference type="SUPFAM" id="SSF56091">
    <property type="entry name" value="DNA ligase/mRNA capping enzyme, catalytic domain"/>
    <property type="match status" value="1"/>
</dbReference>
<dbReference type="Gene3D" id="2.40.50.140">
    <property type="entry name" value="Nucleic acid-binding proteins"/>
    <property type="match status" value="1"/>
</dbReference>
<comment type="caution">
    <text evidence="13">The sequence shown here is derived from an EMBL/GenBank/DDBJ whole genome shotgun (WGS) entry which is preliminary data.</text>
</comment>
<dbReference type="EMBL" id="MNPJ01000016">
    <property type="protein sequence ID" value="OQS54888.1"/>
    <property type="molecule type" value="Genomic_DNA"/>
</dbReference>
<evidence type="ECO:0000256" key="10">
    <source>
        <dbReference type="ARBA" id="ARBA00044624"/>
    </source>
</evidence>
<reference evidence="13 14" key="1">
    <citation type="journal article" date="2017" name="Environ. Microbiol.">
        <title>Decay of the glycolytic pathway and adaptation to intranuclear parasitism within Enterocytozoonidae microsporidia.</title>
        <authorList>
            <person name="Wiredu Boakye D."/>
            <person name="Jaroenlak P."/>
            <person name="Prachumwat A."/>
            <person name="Williams T.A."/>
            <person name="Bateman K.S."/>
            <person name="Itsathitphaisarn O."/>
            <person name="Sritunyalucksana K."/>
            <person name="Paszkiewicz K.H."/>
            <person name="Moore K.A."/>
            <person name="Stentiford G.D."/>
            <person name="Williams B.A."/>
        </authorList>
    </citation>
    <scope>NUCLEOTIDE SEQUENCE [LARGE SCALE GENOMIC DNA]</scope>
    <source>
        <strain evidence="13 14">TH1</strain>
    </source>
</reference>
<dbReference type="GO" id="GO:0005524">
    <property type="term" value="F:ATP binding"/>
    <property type="evidence" value="ECO:0007669"/>
    <property type="project" value="InterPro"/>
</dbReference>
<dbReference type="InterPro" id="IPR001339">
    <property type="entry name" value="mRNA_cap_enzyme_adenylation"/>
</dbReference>
<dbReference type="CDD" id="cd07895">
    <property type="entry name" value="Adenylation_mRNA_capping"/>
    <property type="match status" value="1"/>
</dbReference>
<evidence type="ECO:0000256" key="3">
    <source>
        <dbReference type="ARBA" id="ARBA00022664"/>
    </source>
</evidence>
<keyword evidence="3" id="KW-0507">mRNA processing</keyword>